<name>A0A8T3BXV6_DENNO</name>
<keyword evidence="3" id="KW-1185">Reference proteome</keyword>
<dbReference type="EMBL" id="JAGYWB010000004">
    <property type="protein sequence ID" value="KAI0524172.1"/>
    <property type="molecule type" value="Genomic_DNA"/>
</dbReference>
<gene>
    <name evidence="2" type="ORF">KFK09_003536</name>
</gene>
<dbReference type="SMR" id="A0A8T3BXV6"/>
<keyword evidence="1" id="KW-1133">Transmembrane helix</keyword>
<dbReference type="AlphaFoldDB" id="A0A8T3BXV6"/>
<comment type="caution">
    <text evidence="2">The sequence shown here is derived from an EMBL/GenBank/DDBJ whole genome shotgun (WGS) entry which is preliminary data.</text>
</comment>
<feature type="transmembrane region" description="Helical" evidence="1">
    <location>
        <begin position="20"/>
        <end position="41"/>
    </location>
</feature>
<evidence type="ECO:0000313" key="3">
    <source>
        <dbReference type="Proteomes" id="UP000829196"/>
    </source>
</evidence>
<evidence type="ECO:0000313" key="2">
    <source>
        <dbReference type="EMBL" id="KAI0524172.1"/>
    </source>
</evidence>
<proteinExistence type="predicted"/>
<accession>A0A8T3BXV6</accession>
<sequence>MMGTAQVNSMLLLWLLQDDLSLAMLLEHVRAYILFMIGYFFDTKHIIVTRILTVAPLTHALGCIW</sequence>
<keyword evidence="1" id="KW-0472">Membrane</keyword>
<evidence type="ECO:0000256" key="1">
    <source>
        <dbReference type="SAM" id="Phobius"/>
    </source>
</evidence>
<dbReference type="Proteomes" id="UP000829196">
    <property type="component" value="Unassembled WGS sequence"/>
</dbReference>
<reference evidence="2" key="1">
    <citation type="journal article" date="2022" name="Front. Genet.">
        <title>Chromosome-Scale Assembly of the Dendrobium nobile Genome Provides Insights Into the Molecular Mechanism of the Biosynthesis of the Medicinal Active Ingredient of Dendrobium.</title>
        <authorList>
            <person name="Xu Q."/>
            <person name="Niu S.-C."/>
            <person name="Li K.-L."/>
            <person name="Zheng P.-J."/>
            <person name="Zhang X.-J."/>
            <person name="Jia Y."/>
            <person name="Liu Y."/>
            <person name="Niu Y.-X."/>
            <person name="Yu L.-H."/>
            <person name="Chen D.-F."/>
            <person name="Zhang G.-Q."/>
        </authorList>
    </citation>
    <scope>NUCLEOTIDE SEQUENCE</scope>
    <source>
        <tissue evidence="2">Leaf</tissue>
    </source>
</reference>
<organism evidence="2 3">
    <name type="scientific">Dendrobium nobile</name>
    <name type="common">Orchid</name>
    <dbReference type="NCBI Taxonomy" id="94219"/>
    <lineage>
        <taxon>Eukaryota</taxon>
        <taxon>Viridiplantae</taxon>
        <taxon>Streptophyta</taxon>
        <taxon>Embryophyta</taxon>
        <taxon>Tracheophyta</taxon>
        <taxon>Spermatophyta</taxon>
        <taxon>Magnoliopsida</taxon>
        <taxon>Liliopsida</taxon>
        <taxon>Asparagales</taxon>
        <taxon>Orchidaceae</taxon>
        <taxon>Epidendroideae</taxon>
        <taxon>Malaxideae</taxon>
        <taxon>Dendrobiinae</taxon>
        <taxon>Dendrobium</taxon>
    </lineage>
</organism>
<protein>
    <submittedName>
        <fullName evidence="2">Uncharacterized protein</fullName>
    </submittedName>
</protein>
<keyword evidence="1" id="KW-0812">Transmembrane</keyword>